<dbReference type="PROSITE" id="PS00467">
    <property type="entry name" value="RIBOSOMAL_L2"/>
    <property type="match status" value="1"/>
</dbReference>
<dbReference type="GO" id="GO:0005840">
    <property type="term" value="C:ribosome"/>
    <property type="evidence" value="ECO:0007669"/>
    <property type="project" value="UniProtKB-KW"/>
</dbReference>
<dbReference type="Gene3D" id="4.10.950.10">
    <property type="entry name" value="Ribosomal protein L2, domain 3"/>
    <property type="match status" value="1"/>
</dbReference>
<dbReference type="InterPro" id="IPR005880">
    <property type="entry name" value="Ribosomal_uL2_bac/org-type"/>
</dbReference>
<evidence type="ECO:0000313" key="9">
    <source>
        <dbReference type="Proteomes" id="UP000245523"/>
    </source>
</evidence>
<dbReference type="InterPro" id="IPR022666">
    <property type="entry name" value="Ribosomal_uL2_RNA-bd_dom"/>
</dbReference>
<proteinExistence type="inferred from homology"/>
<dbReference type="SUPFAM" id="SSF50249">
    <property type="entry name" value="Nucleic acid-binding proteins"/>
    <property type="match status" value="1"/>
</dbReference>
<dbReference type="InterPro" id="IPR022671">
    <property type="entry name" value="Ribosomal_uL2_CS"/>
</dbReference>
<dbReference type="PANTHER" id="PTHR13691:SF5">
    <property type="entry name" value="LARGE RIBOSOMAL SUBUNIT PROTEIN UL2M"/>
    <property type="match status" value="1"/>
</dbReference>
<sequence>MGLKTYRPLTPTLRYKQLNDKKEITADKPYKPLTVGKKRSSGRSNVGEITSRRRGGGHKKSYRLIDFKRNRAGIACTVETVEYDPNRSAYIALVKYVDGKRQYIIAPAGIKVGDVLNSGVGAEYRLGNALPLKEIPLNSMIHNIEIIPGKGAQIARSAGAGAELIAKDGKLCQVRLPSGEIRLIPEDALATVGQVSNIDHMNESSGSAGRSRWLGIRPSVRGVVMNPVDHPLGGGEGRTSGGRHPCSPWGKNSKGKKTRNNKRTDHYIVRRRQKKRA</sequence>
<evidence type="ECO:0000256" key="5">
    <source>
        <dbReference type="SAM" id="MobiDB-lite"/>
    </source>
</evidence>
<organism evidence="8 9">
    <name type="scientific">Hallerella porci</name>
    <dbReference type="NCBI Taxonomy" id="1945871"/>
    <lineage>
        <taxon>Bacteria</taxon>
        <taxon>Pseudomonadati</taxon>
        <taxon>Fibrobacterota</taxon>
        <taxon>Fibrobacteria</taxon>
        <taxon>Fibrobacterales</taxon>
        <taxon>Fibrobacteraceae</taxon>
        <taxon>Hallerella</taxon>
    </lineage>
</organism>
<feature type="domain" description="Large ribosomal subunit protein uL2 C-terminal" evidence="6">
    <location>
        <begin position="124"/>
        <end position="252"/>
    </location>
</feature>
<dbReference type="Gene3D" id="2.30.30.30">
    <property type="match status" value="1"/>
</dbReference>
<evidence type="ECO:0000313" key="8">
    <source>
        <dbReference type="EMBL" id="PWL00190.1"/>
    </source>
</evidence>
<comment type="subunit">
    <text evidence="4">Part of the 50S ribosomal subunit. Forms a bridge to the 30S subunit in the 70S ribosome.</text>
</comment>
<feature type="region of interest" description="Disordered" evidence="5">
    <location>
        <begin position="228"/>
        <end position="277"/>
    </location>
</feature>
<dbReference type="HAMAP" id="MF_01320_B">
    <property type="entry name" value="Ribosomal_uL2_B"/>
    <property type="match status" value="1"/>
</dbReference>
<keyword evidence="9" id="KW-1185">Reference proteome</keyword>
<evidence type="ECO:0000259" key="6">
    <source>
        <dbReference type="SMART" id="SM01382"/>
    </source>
</evidence>
<evidence type="ECO:0000256" key="4">
    <source>
        <dbReference type="HAMAP-Rule" id="MF_01320"/>
    </source>
</evidence>
<keyword evidence="3 4" id="KW-0687">Ribonucleoprotein</keyword>
<evidence type="ECO:0000259" key="7">
    <source>
        <dbReference type="SMART" id="SM01383"/>
    </source>
</evidence>
<dbReference type="RefSeq" id="WP_106198828.1">
    <property type="nucleotide sequence ID" value="NZ_JAXEIU010000017.1"/>
</dbReference>
<accession>A0ABX5LKG9</accession>
<evidence type="ECO:0000256" key="3">
    <source>
        <dbReference type="ARBA" id="ARBA00023274"/>
    </source>
</evidence>
<dbReference type="InterPro" id="IPR014722">
    <property type="entry name" value="Rib_uL2_dom2"/>
</dbReference>
<evidence type="ECO:0000256" key="1">
    <source>
        <dbReference type="ARBA" id="ARBA00005636"/>
    </source>
</evidence>
<dbReference type="Pfam" id="PF03947">
    <property type="entry name" value="Ribosomal_L2_C"/>
    <property type="match status" value="1"/>
</dbReference>
<protein>
    <recommendedName>
        <fullName evidence="4">Large ribosomal subunit protein uL2</fullName>
    </recommendedName>
</protein>
<name>A0ABX5LKG9_9BACT</name>
<keyword evidence="4" id="KW-0694">RNA-binding</keyword>
<comment type="similarity">
    <text evidence="1 4">Belongs to the universal ribosomal protein uL2 family.</text>
</comment>
<dbReference type="InterPro" id="IPR022669">
    <property type="entry name" value="Ribosomal_uL2_C"/>
</dbReference>
<dbReference type="InterPro" id="IPR014726">
    <property type="entry name" value="Ribosomal_uL2_dom3"/>
</dbReference>
<dbReference type="NCBIfam" id="TIGR01171">
    <property type="entry name" value="rplB_bact"/>
    <property type="match status" value="1"/>
</dbReference>
<dbReference type="Pfam" id="PF00181">
    <property type="entry name" value="Ribosomal_L2_N"/>
    <property type="match status" value="1"/>
</dbReference>
<dbReference type="InterPro" id="IPR002171">
    <property type="entry name" value="Ribosomal_uL2"/>
</dbReference>
<feature type="region of interest" description="Disordered" evidence="5">
    <location>
        <begin position="32"/>
        <end position="57"/>
    </location>
</feature>
<dbReference type="SUPFAM" id="SSF50104">
    <property type="entry name" value="Translation proteins SH3-like domain"/>
    <property type="match status" value="1"/>
</dbReference>
<keyword evidence="2 4" id="KW-0689">Ribosomal protein</keyword>
<dbReference type="Proteomes" id="UP000245523">
    <property type="component" value="Unassembled WGS sequence"/>
</dbReference>
<dbReference type="SMART" id="SM01382">
    <property type="entry name" value="Ribosomal_L2_C"/>
    <property type="match status" value="1"/>
</dbReference>
<comment type="function">
    <text evidence="4">One of the primary rRNA binding proteins. Required for association of the 30S and 50S subunits to form the 70S ribosome, for tRNA binding and peptide bond formation. It has been suggested to have peptidyltransferase activity; this is somewhat controversial. Makes several contacts with the 16S rRNA in the 70S ribosome.</text>
</comment>
<dbReference type="Gene3D" id="2.40.50.140">
    <property type="entry name" value="Nucleic acid-binding proteins"/>
    <property type="match status" value="1"/>
</dbReference>
<gene>
    <name evidence="4" type="primary">rplB</name>
    <name evidence="8" type="ORF">B0H50_11261</name>
</gene>
<dbReference type="EMBL" id="QGHD01000012">
    <property type="protein sequence ID" value="PWL00190.1"/>
    <property type="molecule type" value="Genomic_DNA"/>
</dbReference>
<feature type="domain" description="Large ribosomal subunit protein uL2 RNA-binding" evidence="7">
    <location>
        <begin position="42"/>
        <end position="118"/>
    </location>
</feature>
<comment type="caution">
    <text evidence="8">The sequence shown here is derived from an EMBL/GenBank/DDBJ whole genome shotgun (WGS) entry which is preliminary data.</text>
</comment>
<keyword evidence="4" id="KW-0699">rRNA-binding</keyword>
<dbReference type="SMART" id="SM01383">
    <property type="entry name" value="Ribosomal_L2"/>
    <property type="match status" value="1"/>
</dbReference>
<evidence type="ECO:0000256" key="2">
    <source>
        <dbReference type="ARBA" id="ARBA00022980"/>
    </source>
</evidence>
<dbReference type="InterPro" id="IPR008991">
    <property type="entry name" value="Translation_prot_SH3-like_sf"/>
</dbReference>
<dbReference type="InterPro" id="IPR012340">
    <property type="entry name" value="NA-bd_OB-fold"/>
</dbReference>
<dbReference type="PIRSF" id="PIRSF002158">
    <property type="entry name" value="Ribosomal_L2"/>
    <property type="match status" value="1"/>
</dbReference>
<reference evidence="8 9" key="1">
    <citation type="submission" date="2018-05" db="EMBL/GenBank/DDBJ databases">
        <title>Animal gut microbial communities from fecal samples from Wisconsin, USA.</title>
        <authorList>
            <person name="Neumann A."/>
        </authorList>
    </citation>
    <scope>NUCLEOTIDE SEQUENCE [LARGE SCALE GENOMIC DNA]</scope>
    <source>
        <strain evidence="8 9">UWS4</strain>
    </source>
</reference>
<dbReference type="PANTHER" id="PTHR13691">
    <property type="entry name" value="RIBOSOMAL PROTEIN L2"/>
    <property type="match status" value="1"/>
</dbReference>